<dbReference type="Gene3D" id="1.20.1250.20">
    <property type="entry name" value="MFS general substrate transporter like domains"/>
    <property type="match status" value="2"/>
</dbReference>
<protein>
    <recommendedName>
        <fullName evidence="4">Major facilitator superfamily (MFS) profile domain-containing protein</fullName>
    </recommendedName>
</protein>
<keyword evidence="3" id="KW-0472">Membrane</keyword>
<feature type="transmembrane region" description="Helical" evidence="3">
    <location>
        <begin position="65"/>
        <end position="84"/>
    </location>
</feature>
<dbReference type="InterPro" id="IPR050375">
    <property type="entry name" value="MFS_TsgA-like"/>
</dbReference>
<feature type="transmembrane region" description="Helical" evidence="3">
    <location>
        <begin position="262"/>
        <end position="282"/>
    </location>
</feature>
<feature type="transmembrane region" description="Helical" evidence="3">
    <location>
        <begin position="152"/>
        <end position="170"/>
    </location>
</feature>
<dbReference type="PANTHER" id="PTHR43702:SF3">
    <property type="entry name" value="PROTEIN TSGA"/>
    <property type="match status" value="1"/>
</dbReference>
<dbReference type="Pfam" id="PF07690">
    <property type="entry name" value="MFS_1"/>
    <property type="match status" value="1"/>
</dbReference>
<dbReference type="AlphaFoldDB" id="A0A645E7W3"/>
<feature type="transmembrane region" description="Helical" evidence="3">
    <location>
        <begin position="41"/>
        <end position="59"/>
    </location>
</feature>
<feature type="transmembrane region" description="Helical" evidence="3">
    <location>
        <begin position="201"/>
        <end position="224"/>
    </location>
</feature>
<organism evidence="5">
    <name type="scientific">bioreactor metagenome</name>
    <dbReference type="NCBI Taxonomy" id="1076179"/>
    <lineage>
        <taxon>unclassified sequences</taxon>
        <taxon>metagenomes</taxon>
        <taxon>ecological metagenomes</taxon>
    </lineage>
</organism>
<evidence type="ECO:0000259" key="4">
    <source>
        <dbReference type="PROSITE" id="PS50850"/>
    </source>
</evidence>
<keyword evidence="2" id="KW-1003">Cell membrane</keyword>
<proteinExistence type="predicted"/>
<dbReference type="InterPro" id="IPR020846">
    <property type="entry name" value="MFS_dom"/>
</dbReference>
<evidence type="ECO:0000256" key="2">
    <source>
        <dbReference type="ARBA" id="ARBA00022475"/>
    </source>
</evidence>
<dbReference type="PANTHER" id="PTHR43702">
    <property type="entry name" value="L-FUCOSE-PROTON SYMPORTER"/>
    <property type="match status" value="1"/>
</dbReference>
<feature type="transmembrane region" description="Helical" evidence="3">
    <location>
        <begin position="111"/>
        <end position="132"/>
    </location>
</feature>
<dbReference type="EMBL" id="VSSQ01043921">
    <property type="protein sequence ID" value="MPM97686.1"/>
    <property type="molecule type" value="Genomic_DNA"/>
</dbReference>
<accession>A0A645E7W3</accession>
<dbReference type="GO" id="GO:0022857">
    <property type="term" value="F:transmembrane transporter activity"/>
    <property type="evidence" value="ECO:0007669"/>
    <property type="project" value="InterPro"/>
</dbReference>
<sequence length="290" mass="31468">MLFAFALLGIGNTIIQVSIDPLLTDVVSSDRLTSSLTMGQFIKAIAAFLGPIIASWTAVRFGDWKLVFLIYGLVTIAIGMWLMLTPIKEETPKQKSSSLGKTFALLSDKMILLFFIGILFVVGIDVGLNTTVPKLLIEKCNIPLEKAGLGTSLYFIARTIGTFIGALLLVSFSAKKFFKISMLVAIPALFVMLFLNEVWAILTLIFIVGFAVANVFSIIVSFALKRKPENANEISGLLIMGVAGGAIILPLMGLLADAFNQSVAMALLLLLMGYLLYCSVMVKEENNVQK</sequence>
<dbReference type="PROSITE" id="PS50850">
    <property type="entry name" value="MFS"/>
    <property type="match status" value="1"/>
</dbReference>
<keyword evidence="3" id="KW-1133">Transmembrane helix</keyword>
<evidence type="ECO:0000256" key="1">
    <source>
        <dbReference type="ARBA" id="ARBA00004429"/>
    </source>
</evidence>
<reference evidence="5" key="1">
    <citation type="submission" date="2019-08" db="EMBL/GenBank/DDBJ databases">
        <authorList>
            <person name="Kucharzyk K."/>
            <person name="Murdoch R.W."/>
            <person name="Higgins S."/>
            <person name="Loffler F."/>
        </authorList>
    </citation>
    <scope>NUCLEOTIDE SEQUENCE</scope>
</reference>
<comment type="subcellular location">
    <subcellularLocation>
        <location evidence="1">Cell inner membrane</location>
        <topology evidence="1">Multi-pass membrane protein</topology>
    </subcellularLocation>
</comment>
<evidence type="ECO:0000256" key="3">
    <source>
        <dbReference type="SAM" id="Phobius"/>
    </source>
</evidence>
<gene>
    <name evidence="5" type="ORF">SDC9_144863</name>
</gene>
<dbReference type="InterPro" id="IPR036259">
    <property type="entry name" value="MFS_trans_sf"/>
</dbReference>
<keyword evidence="3" id="KW-0812">Transmembrane</keyword>
<dbReference type="InterPro" id="IPR011701">
    <property type="entry name" value="MFS"/>
</dbReference>
<feature type="domain" description="Major facilitator superfamily (MFS) profile" evidence="4">
    <location>
        <begin position="1"/>
        <end position="285"/>
    </location>
</feature>
<dbReference type="GO" id="GO:0005886">
    <property type="term" value="C:plasma membrane"/>
    <property type="evidence" value="ECO:0007669"/>
    <property type="project" value="UniProtKB-SubCell"/>
</dbReference>
<name>A0A645E7W3_9ZZZZ</name>
<feature type="transmembrane region" description="Helical" evidence="3">
    <location>
        <begin position="236"/>
        <end position="256"/>
    </location>
</feature>
<comment type="caution">
    <text evidence="5">The sequence shown here is derived from an EMBL/GenBank/DDBJ whole genome shotgun (WGS) entry which is preliminary data.</text>
</comment>
<evidence type="ECO:0000313" key="5">
    <source>
        <dbReference type="EMBL" id="MPM97686.1"/>
    </source>
</evidence>
<dbReference type="SUPFAM" id="SSF103473">
    <property type="entry name" value="MFS general substrate transporter"/>
    <property type="match status" value="1"/>
</dbReference>